<evidence type="ECO:0000313" key="2">
    <source>
        <dbReference type="Proteomes" id="UP001595900"/>
    </source>
</evidence>
<gene>
    <name evidence="1" type="ORF">ACFOYW_17400</name>
</gene>
<comment type="caution">
    <text evidence="1">The sequence shown here is derived from an EMBL/GenBank/DDBJ whole genome shotgun (WGS) entry which is preliminary data.</text>
</comment>
<sequence>MLHIDPADLDDPSSVSVDLTDLHDAVLRQLGANEAHRRKAVDE</sequence>
<evidence type="ECO:0000313" key="1">
    <source>
        <dbReference type="EMBL" id="MFC4245147.1"/>
    </source>
</evidence>
<organism evidence="1 2">
    <name type="scientific">Gryllotalpicola reticulitermitis</name>
    <dbReference type="NCBI Taxonomy" id="1184153"/>
    <lineage>
        <taxon>Bacteria</taxon>
        <taxon>Bacillati</taxon>
        <taxon>Actinomycetota</taxon>
        <taxon>Actinomycetes</taxon>
        <taxon>Micrococcales</taxon>
        <taxon>Microbacteriaceae</taxon>
        <taxon>Gryllotalpicola</taxon>
    </lineage>
</organism>
<dbReference type="RefSeq" id="WP_390231965.1">
    <property type="nucleotide sequence ID" value="NZ_JBHSCN010000021.1"/>
</dbReference>
<keyword evidence="2" id="KW-1185">Reference proteome</keyword>
<name>A0ABV8QB22_9MICO</name>
<reference evidence="2" key="1">
    <citation type="journal article" date="2019" name="Int. J. Syst. Evol. Microbiol.">
        <title>The Global Catalogue of Microorganisms (GCM) 10K type strain sequencing project: providing services to taxonomists for standard genome sequencing and annotation.</title>
        <authorList>
            <consortium name="The Broad Institute Genomics Platform"/>
            <consortium name="The Broad Institute Genome Sequencing Center for Infectious Disease"/>
            <person name="Wu L."/>
            <person name="Ma J."/>
        </authorList>
    </citation>
    <scope>NUCLEOTIDE SEQUENCE [LARGE SCALE GENOMIC DNA]</scope>
    <source>
        <strain evidence="2">CGMCC 1.10363</strain>
    </source>
</reference>
<dbReference type="EMBL" id="JBHSCN010000021">
    <property type="protein sequence ID" value="MFC4245147.1"/>
    <property type="molecule type" value="Genomic_DNA"/>
</dbReference>
<proteinExistence type="predicted"/>
<accession>A0ABV8QB22</accession>
<dbReference type="Proteomes" id="UP001595900">
    <property type="component" value="Unassembled WGS sequence"/>
</dbReference>
<protein>
    <submittedName>
        <fullName evidence="1">Uncharacterized protein</fullName>
    </submittedName>
</protein>